<name>A0A7C4FB09_THEPE</name>
<organism evidence="1">
    <name type="scientific">Thermofilum pendens</name>
    <dbReference type="NCBI Taxonomy" id="2269"/>
    <lineage>
        <taxon>Archaea</taxon>
        <taxon>Thermoproteota</taxon>
        <taxon>Thermoprotei</taxon>
        <taxon>Thermofilales</taxon>
        <taxon>Thermofilaceae</taxon>
        <taxon>Thermofilum</taxon>
    </lineage>
</organism>
<protein>
    <submittedName>
        <fullName evidence="1">Uncharacterized protein</fullName>
    </submittedName>
</protein>
<accession>A0A7C4FB09</accession>
<dbReference type="EMBL" id="DTFI01000078">
    <property type="protein sequence ID" value="HGI43346.1"/>
    <property type="molecule type" value="Genomic_DNA"/>
</dbReference>
<dbReference type="AlphaFoldDB" id="A0A7C4FB09"/>
<reference evidence="1" key="1">
    <citation type="journal article" date="2020" name="mSystems">
        <title>Genome- and Community-Level Interaction Insights into Carbon Utilization and Element Cycling Functions of Hydrothermarchaeota in Hydrothermal Sediment.</title>
        <authorList>
            <person name="Zhou Z."/>
            <person name="Liu Y."/>
            <person name="Xu W."/>
            <person name="Pan J."/>
            <person name="Luo Z.H."/>
            <person name="Li M."/>
        </authorList>
    </citation>
    <scope>NUCLEOTIDE SEQUENCE [LARGE SCALE GENOMIC DNA]</scope>
    <source>
        <strain evidence="1">SpSt-735</strain>
    </source>
</reference>
<evidence type="ECO:0000313" key="1">
    <source>
        <dbReference type="EMBL" id="HGI43346.1"/>
    </source>
</evidence>
<gene>
    <name evidence="1" type="ORF">ENV17_03040</name>
</gene>
<proteinExistence type="predicted"/>
<comment type="caution">
    <text evidence="1">The sequence shown here is derived from an EMBL/GenBank/DDBJ whole genome shotgun (WGS) entry which is preliminary data.</text>
</comment>
<sequence length="214" mass="24323">MSSYATLRKRFLKLLRMSCPRRNDTLVVVTLNNPQSYLLLRLTIDVESLFEAEVINLHIGSPRVPEIEELSRSCSSRLHAAQRPSTLTELKLIVYETHESMPGALYVLPFTAEEIYCYVLGEVMLGDISGLILEKSARVAYPLATTSITEIEKLTMVSKQEAGLLSPSCRKLLEELRSRVEPQALSWLYIRTFTKHYAAREPPRSLPSREVKKV</sequence>